<dbReference type="PROSITE" id="PS51756">
    <property type="entry name" value="LXG"/>
    <property type="match status" value="1"/>
</dbReference>
<name>A0A653TM10_BACAB</name>
<keyword evidence="4" id="KW-0175">Coiled coil</keyword>
<feature type="domain" description="LXG" evidence="5">
    <location>
        <begin position="1"/>
        <end position="223"/>
    </location>
</feature>
<dbReference type="Pfam" id="PF04740">
    <property type="entry name" value="LXG"/>
    <property type="match status" value="1"/>
</dbReference>
<dbReference type="EMBL" id="CABWLH010000009">
    <property type="protein sequence ID" value="VXB81913.1"/>
    <property type="molecule type" value="Genomic_DNA"/>
</dbReference>
<evidence type="ECO:0000313" key="6">
    <source>
        <dbReference type="EMBL" id="VXB81913.1"/>
    </source>
</evidence>
<dbReference type="PANTHER" id="PTHR34976">
    <property type="entry name" value="RIBONUCLEASE YQCG-RELATED"/>
    <property type="match status" value="1"/>
</dbReference>
<protein>
    <submittedName>
        <fullName evidence="6">Transposase</fullName>
    </submittedName>
</protein>
<comment type="similarity">
    <text evidence="3">In the N-terminal section; belongs to the LXG family.</text>
</comment>
<dbReference type="Pfam" id="PF14449">
    <property type="entry name" value="PT-TG"/>
    <property type="match status" value="1"/>
</dbReference>
<comment type="subcellular location">
    <subcellularLocation>
        <location evidence="1">Secreted</location>
    </subcellularLocation>
</comment>
<evidence type="ECO:0000256" key="2">
    <source>
        <dbReference type="ARBA" id="ARBA00022525"/>
    </source>
</evidence>
<dbReference type="InterPro" id="IPR027797">
    <property type="entry name" value="PT-TG_dom"/>
</dbReference>
<evidence type="ECO:0000256" key="1">
    <source>
        <dbReference type="ARBA" id="ARBA00004613"/>
    </source>
</evidence>
<accession>A0A653TM10</accession>
<evidence type="ECO:0000313" key="7">
    <source>
        <dbReference type="Proteomes" id="UP000433089"/>
    </source>
</evidence>
<dbReference type="InterPro" id="IPR051768">
    <property type="entry name" value="Bact_secretion_toxin"/>
</dbReference>
<feature type="coiled-coil region" evidence="4">
    <location>
        <begin position="135"/>
        <end position="166"/>
    </location>
</feature>
<dbReference type="GO" id="GO:0005576">
    <property type="term" value="C:extracellular region"/>
    <property type="evidence" value="ECO:0007669"/>
    <property type="project" value="UniProtKB-SubCell"/>
</dbReference>
<reference evidence="6 7" key="1">
    <citation type="submission" date="2019-10" db="EMBL/GenBank/DDBJ databases">
        <authorList>
            <person name="Karimi E."/>
        </authorList>
    </citation>
    <scope>NUCLEOTIDE SEQUENCE [LARGE SCALE GENOMIC DNA]</scope>
    <source>
        <strain evidence="6">Bacillus sp. 348</strain>
    </source>
</reference>
<evidence type="ECO:0000259" key="5">
    <source>
        <dbReference type="PROSITE" id="PS51756"/>
    </source>
</evidence>
<sequence>MDTRAKHYQELREQMIDLKKALQGVANLGDDFTGKGADNIKSFYKELAGNVDMFISFIDKQKAFHEGVSGTLDDTNFGGDTFVEEHFLDNAVYMGIKNAKSIVKDQKKALKTIFQDIDDLISLEVFDSQTFDEKIEDAEDERKKTVKDLRELDQNLKDEYALSETEQQATMALYAEMINATNDGKSISPMNFDKKAYQNSEIYKAKSDIEKQTSEYLKIKKDQEEARKIAKEQEALANRPWYEKALDYGGNIVNELTGVNDAKRAATGVDPITGEELTAGQRVAAGGMAAAGYIPIVGWAGRIFKGGKAVYKTTQATSAAVRAVDIYKTSQKSFDALKTSQKGLYGLTATNGFSEAITGRDMFGNKVSKEQQEASMNAALGMLLPFGAKGFNGKMGINQKSTHLNQASIGKTDLDRLRKKWNVPETQTVAVGKTDVRGLERSVFEGGSPKVRKEGGLPSLDEVYPDRKIKAPYKRSVRGHAQFMDHAEEGVIAEFEDAVKKAGLKPEEIKGILNIHQSNPNGVCNKCTKGLFDQVPSEERGIFKQLTDHYPELKIKVTSERDPSVPYPRDTLSFDVKNGVTENVVKIKK</sequence>
<evidence type="ECO:0000256" key="4">
    <source>
        <dbReference type="SAM" id="Coils"/>
    </source>
</evidence>
<gene>
    <name evidence="6" type="ORF">BACI348_41636</name>
</gene>
<proteinExistence type="inferred from homology"/>
<dbReference type="InterPro" id="IPR006829">
    <property type="entry name" value="LXG_dom"/>
</dbReference>
<organism evidence="6 7">
    <name type="scientific">Bacillus altitudinis</name>
    <dbReference type="NCBI Taxonomy" id="293387"/>
    <lineage>
        <taxon>Bacteria</taxon>
        <taxon>Bacillati</taxon>
        <taxon>Bacillota</taxon>
        <taxon>Bacilli</taxon>
        <taxon>Bacillales</taxon>
        <taxon>Bacillaceae</taxon>
        <taxon>Bacillus</taxon>
    </lineage>
</organism>
<dbReference type="Proteomes" id="UP000433089">
    <property type="component" value="Unassembled WGS sequence"/>
</dbReference>
<dbReference type="AlphaFoldDB" id="A0A653TM10"/>
<dbReference type="PANTHER" id="PTHR34976:SF2">
    <property type="entry name" value="TYPE VII SECRETION SYSTEM PROTEIN ESSD"/>
    <property type="match status" value="1"/>
</dbReference>
<dbReference type="RefSeq" id="WP_236551979.1">
    <property type="nucleotide sequence ID" value="NZ_JAMATG010000002.1"/>
</dbReference>
<keyword evidence="2" id="KW-0964">Secreted</keyword>
<evidence type="ECO:0000256" key="3">
    <source>
        <dbReference type="ARBA" id="ARBA00034117"/>
    </source>
</evidence>